<evidence type="ECO:0000313" key="6">
    <source>
        <dbReference type="Proteomes" id="UP001208624"/>
    </source>
</evidence>
<comment type="caution">
    <text evidence="5">The sequence shown here is derived from an EMBL/GenBank/DDBJ whole genome shotgun (WGS) entry which is preliminary data.</text>
</comment>
<evidence type="ECO:0000256" key="2">
    <source>
        <dbReference type="ARBA" id="ARBA00022723"/>
    </source>
</evidence>
<evidence type="ECO:0000256" key="1">
    <source>
        <dbReference type="ARBA" id="ARBA00006351"/>
    </source>
</evidence>
<reference evidence="5" key="1">
    <citation type="submission" date="2023-06" db="EMBL/GenBank/DDBJ databases">
        <title>Deciphering the underlying mechanisms mediating the transmission of blaNDM gene from human to animals in China.</title>
        <authorList>
            <person name="Chen K."/>
            <person name="Chen S."/>
        </authorList>
    </citation>
    <scope>NUCLEOTIDE SEQUENCE</scope>
    <source>
        <strain evidence="5">1199</strain>
    </source>
</reference>
<dbReference type="GO" id="GO:0046872">
    <property type="term" value="F:metal ion binding"/>
    <property type="evidence" value="ECO:0007669"/>
    <property type="project" value="UniProtKB-KW"/>
</dbReference>
<dbReference type="EMBL" id="JAOVKC010001374">
    <property type="protein sequence ID" value="MCV5626266.1"/>
    <property type="molecule type" value="Genomic_DNA"/>
</dbReference>
<organism evidence="5 6">
    <name type="scientific">Escherichia coli</name>
    <dbReference type="NCBI Taxonomy" id="562"/>
    <lineage>
        <taxon>Bacteria</taxon>
        <taxon>Pseudomonadati</taxon>
        <taxon>Pseudomonadota</taxon>
        <taxon>Gammaproteobacteria</taxon>
        <taxon>Enterobacterales</taxon>
        <taxon>Enterobacteriaceae</taxon>
        <taxon>Escherichia</taxon>
    </lineage>
</organism>
<accession>A0AAP3A4S3</accession>
<feature type="transmembrane region" description="Helical" evidence="3">
    <location>
        <begin position="20"/>
        <end position="37"/>
    </location>
</feature>
<dbReference type="InterPro" id="IPR013645">
    <property type="entry name" value="Glyco_transf_8N"/>
</dbReference>
<proteinExistence type="inferred from homology"/>
<keyword evidence="3" id="KW-1133">Transmembrane helix</keyword>
<sequence>DSPRDAKSIIEFKKRYKHLLVQHHYISGLIAGVCYLCRKYYRK</sequence>
<evidence type="ECO:0000256" key="3">
    <source>
        <dbReference type="SAM" id="Phobius"/>
    </source>
</evidence>
<gene>
    <name evidence="5" type="ORF">OFN31_32055</name>
</gene>
<dbReference type="GO" id="GO:0008918">
    <property type="term" value="F:lipopolysaccharide 3-alpha-galactosyltransferase activity"/>
    <property type="evidence" value="ECO:0007669"/>
    <property type="project" value="InterPro"/>
</dbReference>
<feature type="non-terminal residue" evidence="5">
    <location>
        <position position="1"/>
    </location>
</feature>
<dbReference type="Pfam" id="PF08437">
    <property type="entry name" value="Glyco_transf_8C"/>
    <property type="match status" value="1"/>
</dbReference>
<keyword evidence="3" id="KW-0472">Membrane</keyword>
<keyword evidence="2" id="KW-0479">Metal-binding</keyword>
<dbReference type="AlphaFoldDB" id="A0AAP3A4S3"/>
<dbReference type="Proteomes" id="UP001208624">
    <property type="component" value="Unassembled WGS sequence"/>
</dbReference>
<name>A0AAP3A4S3_ECOLX</name>
<evidence type="ECO:0000313" key="5">
    <source>
        <dbReference type="EMBL" id="MCV5626266.1"/>
    </source>
</evidence>
<protein>
    <submittedName>
        <fullName evidence="5">Lipopolysaccharide 1,2-glucosyltransferase</fullName>
    </submittedName>
</protein>
<feature type="domain" description="Glycosyl transferase family 8 C-terminal" evidence="4">
    <location>
        <begin position="3"/>
        <end position="39"/>
    </location>
</feature>
<evidence type="ECO:0000259" key="4">
    <source>
        <dbReference type="Pfam" id="PF08437"/>
    </source>
</evidence>
<comment type="similarity">
    <text evidence="1">Belongs to the glycosyltransferase 8 family.</text>
</comment>
<keyword evidence="3" id="KW-0812">Transmembrane</keyword>